<dbReference type="GO" id="GO:0042626">
    <property type="term" value="F:ATPase-coupled transmembrane transporter activity"/>
    <property type="evidence" value="ECO:0007669"/>
    <property type="project" value="TreeGrafter"/>
</dbReference>
<evidence type="ECO:0000256" key="1">
    <source>
        <dbReference type="ARBA" id="ARBA00022448"/>
    </source>
</evidence>
<protein>
    <submittedName>
        <fullName evidence="5">Molybdenum transport ATP-binding protein modF</fullName>
    </submittedName>
</protein>
<dbReference type="Pfam" id="PF00005">
    <property type="entry name" value="ABC_tran"/>
    <property type="match status" value="2"/>
</dbReference>
<feature type="domain" description="ABC transporter" evidence="4">
    <location>
        <begin position="4"/>
        <end position="232"/>
    </location>
</feature>
<dbReference type="PROSITE" id="PS50893">
    <property type="entry name" value="ABC_TRANSPORTER_2"/>
    <property type="match status" value="2"/>
</dbReference>
<dbReference type="GO" id="GO:0043190">
    <property type="term" value="C:ATP-binding cassette (ABC) transporter complex"/>
    <property type="evidence" value="ECO:0007669"/>
    <property type="project" value="TreeGrafter"/>
</dbReference>
<dbReference type="KEGG" id="anf:AQPE_2975"/>
<accession>A0A5K7SBI2</accession>
<reference evidence="5" key="1">
    <citation type="journal article" date="2020" name="Int. J. Syst. Evol. Microbiol.">
        <title>Aquipluma nitroreducens gen. nov. sp. nov., a novel facultatively anaerobic bacterium isolated from a freshwater lake.</title>
        <authorList>
            <person name="Watanabe M."/>
            <person name="Kojima H."/>
            <person name="Fukui M."/>
        </authorList>
    </citation>
    <scope>NUCLEOTIDE SEQUENCE</scope>
    <source>
        <strain evidence="5">MeG22</strain>
    </source>
</reference>
<evidence type="ECO:0000256" key="2">
    <source>
        <dbReference type="ARBA" id="ARBA00022741"/>
    </source>
</evidence>
<dbReference type="InterPro" id="IPR003439">
    <property type="entry name" value="ABC_transporter-like_ATP-bd"/>
</dbReference>
<dbReference type="Proteomes" id="UP001193389">
    <property type="component" value="Chromosome"/>
</dbReference>
<dbReference type="PANTHER" id="PTHR43553">
    <property type="entry name" value="HEAVY METAL TRANSPORTER"/>
    <property type="match status" value="1"/>
</dbReference>
<keyword evidence="1" id="KW-0813">Transport</keyword>
<keyword evidence="3 5" id="KW-0067">ATP-binding</keyword>
<keyword evidence="2" id="KW-0547">Nucleotide-binding</keyword>
<organism evidence="5 6">
    <name type="scientific">Aquipluma nitroreducens</name>
    <dbReference type="NCBI Taxonomy" id="2010828"/>
    <lineage>
        <taxon>Bacteria</taxon>
        <taxon>Pseudomonadati</taxon>
        <taxon>Bacteroidota</taxon>
        <taxon>Bacteroidia</taxon>
        <taxon>Marinilabiliales</taxon>
        <taxon>Prolixibacteraceae</taxon>
        <taxon>Aquipluma</taxon>
    </lineage>
</organism>
<dbReference type="InterPro" id="IPR027417">
    <property type="entry name" value="P-loop_NTPase"/>
</dbReference>
<sequence length="499" mass="56045">MNSIEFKHISFKTDDKTILKDISFDLPEGHSMAIVGPSGCGKTTLGRLIAQKLIPSSGEILFPEGAVCQMVEQQDNFMTVSRIGSSYYGQRYENQGMDEAPSVQSFLQQTTSDVDWVMLLMDIAHLKNSKLMQLSNGERKRTQLAAALLEHPDLLVLDQPFVGLDVLSRQKLTTQIGELHQSGKAIVLICDPLHLPEQMDWVLVLGNGRLVQWVRRADYIPERLVEDAPETMEHSFAELQVSSEDQFEFAVKMNAVNVVHGEREILKNINWTVRKGERWALMGPNGAGKTTLLSLITADNPQGYVNDLTLFDRKRGSGESIWDIKKRIGYVSPELHLYFLRGKGIFNTIPGLEKSISSGGNSLRCDEVITSGFNDQIGFSSSNSDYQKKAVKAWFPILQLEHLSDSRFADASLSEQRLLLLARALVKMPSLLILDEPCQGLDSHQIRRFTRMLDVICSHLETTVIYVTHYPEEIPQSVTKLLQLENGQVKFCGSFFPES</sequence>
<evidence type="ECO:0000256" key="3">
    <source>
        <dbReference type="ARBA" id="ARBA00022840"/>
    </source>
</evidence>
<dbReference type="InterPro" id="IPR003593">
    <property type="entry name" value="AAA+_ATPase"/>
</dbReference>
<dbReference type="Gene3D" id="3.40.50.300">
    <property type="entry name" value="P-loop containing nucleotide triphosphate hydrolases"/>
    <property type="match status" value="2"/>
</dbReference>
<dbReference type="GO" id="GO:0016887">
    <property type="term" value="F:ATP hydrolysis activity"/>
    <property type="evidence" value="ECO:0007669"/>
    <property type="project" value="InterPro"/>
</dbReference>
<dbReference type="SMART" id="SM00382">
    <property type="entry name" value="AAA"/>
    <property type="match status" value="2"/>
</dbReference>
<proteinExistence type="predicted"/>
<evidence type="ECO:0000259" key="4">
    <source>
        <dbReference type="PROSITE" id="PS50893"/>
    </source>
</evidence>
<evidence type="ECO:0000313" key="6">
    <source>
        <dbReference type="Proteomes" id="UP001193389"/>
    </source>
</evidence>
<dbReference type="PANTHER" id="PTHR43553:SF3">
    <property type="entry name" value="ABC TRANSPORTER ATP-BINDING PROTEIN MODF"/>
    <property type="match status" value="1"/>
</dbReference>
<evidence type="ECO:0000313" key="5">
    <source>
        <dbReference type="EMBL" id="BBE18807.1"/>
    </source>
</evidence>
<dbReference type="AlphaFoldDB" id="A0A5K7SBI2"/>
<dbReference type="GO" id="GO:0005524">
    <property type="term" value="F:ATP binding"/>
    <property type="evidence" value="ECO:0007669"/>
    <property type="project" value="UniProtKB-KW"/>
</dbReference>
<name>A0A5K7SBI2_9BACT</name>
<dbReference type="SUPFAM" id="SSF52540">
    <property type="entry name" value="P-loop containing nucleoside triphosphate hydrolases"/>
    <property type="match status" value="2"/>
</dbReference>
<keyword evidence="6" id="KW-1185">Reference proteome</keyword>
<dbReference type="InterPro" id="IPR050095">
    <property type="entry name" value="ECF_ABC_transporter_ATP-bd"/>
</dbReference>
<dbReference type="RefSeq" id="WP_318347110.1">
    <property type="nucleotide sequence ID" value="NZ_AP018694.1"/>
</dbReference>
<dbReference type="EMBL" id="AP018694">
    <property type="protein sequence ID" value="BBE18807.1"/>
    <property type="molecule type" value="Genomic_DNA"/>
</dbReference>
<feature type="domain" description="ABC transporter" evidence="4">
    <location>
        <begin position="251"/>
        <end position="499"/>
    </location>
</feature>
<gene>
    <name evidence="5" type="ORF">AQPE_2975</name>
</gene>